<comment type="caution">
    <text evidence="2">The sequence shown here is derived from an EMBL/GenBank/DDBJ whole genome shotgun (WGS) entry which is preliminary data.</text>
</comment>
<evidence type="ECO:0008006" key="4">
    <source>
        <dbReference type="Google" id="ProtNLM"/>
    </source>
</evidence>
<keyword evidence="1" id="KW-0472">Membrane</keyword>
<dbReference type="eggNOG" id="ENOG5032SCG">
    <property type="taxonomic scope" value="Bacteria"/>
</dbReference>
<dbReference type="RefSeq" id="WP_008861149.1">
    <property type="nucleotide sequence ID" value="NZ_CAXSYG010000004.1"/>
</dbReference>
<evidence type="ECO:0000313" key="3">
    <source>
        <dbReference type="Proteomes" id="UP000006044"/>
    </source>
</evidence>
<dbReference type="STRING" id="742726.HMPREF9448_00653"/>
<dbReference type="HOGENOM" id="CLU_1755260_0_0_10"/>
<keyword evidence="1" id="KW-1133">Transmembrane helix</keyword>
<protein>
    <recommendedName>
        <fullName evidence="4">Toxin secretion/phage lysis holin</fullName>
    </recommendedName>
</protein>
<keyword evidence="3" id="KW-1185">Reference proteome</keyword>
<feature type="transmembrane region" description="Helical" evidence="1">
    <location>
        <begin position="92"/>
        <end position="114"/>
    </location>
</feature>
<evidence type="ECO:0000256" key="1">
    <source>
        <dbReference type="SAM" id="Phobius"/>
    </source>
</evidence>
<keyword evidence="1" id="KW-0812">Transmembrane</keyword>
<name>K0XRJ3_9BACT</name>
<feature type="transmembrane region" description="Helical" evidence="1">
    <location>
        <begin position="25"/>
        <end position="47"/>
    </location>
</feature>
<dbReference type="GeneID" id="77847984"/>
<dbReference type="EMBL" id="ADLE01000001">
    <property type="protein sequence ID" value="EJZ66475.1"/>
    <property type="molecule type" value="Genomic_DNA"/>
</dbReference>
<dbReference type="AlphaFoldDB" id="K0XRJ3"/>
<accession>K0XRJ3</accession>
<gene>
    <name evidence="2" type="ORF">HMPREF9448_00653</name>
</gene>
<proteinExistence type="predicted"/>
<evidence type="ECO:0000313" key="2">
    <source>
        <dbReference type="EMBL" id="EJZ66475.1"/>
    </source>
</evidence>
<organism evidence="2 3">
    <name type="scientific">Barnesiella intestinihominis YIT 11860</name>
    <dbReference type="NCBI Taxonomy" id="742726"/>
    <lineage>
        <taxon>Bacteria</taxon>
        <taxon>Pseudomonadati</taxon>
        <taxon>Bacteroidota</taxon>
        <taxon>Bacteroidia</taxon>
        <taxon>Bacteroidales</taxon>
        <taxon>Barnesiellaceae</taxon>
        <taxon>Barnesiella</taxon>
    </lineage>
</organism>
<dbReference type="OrthoDB" id="1097736at2"/>
<reference evidence="2 3" key="1">
    <citation type="submission" date="2012-08" db="EMBL/GenBank/DDBJ databases">
        <title>The Genome Sequence of Barnesiella intestinihominis YIT 11860.</title>
        <authorList>
            <consortium name="The Broad Institute Genome Sequencing Platform"/>
            <person name="Earl A."/>
            <person name="Ward D."/>
            <person name="Feldgarden M."/>
            <person name="Gevers D."/>
            <person name="Morotomi M."/>
            <person name="Walker B."/>
            <person name="Young S.K."/>
            <person name="Zeng Q."/>
            <person name="Gargeya S."/>
            <person name="Fitzgerald M."/>
            <person name="Haas B."/>
            <person name="Abouelleil A."/>
            <person name="Alvarado L."/>
            <person name="Arachchi H.M."/>
            <person name="Berlin A.M."/>
            <person name="Chapman S.B."/>
            <person name="Goldberg J."/>
            <person name="Griggs A."/>
            <person name="Gujja S."/>
            <person name="Hansen M."/>
            <person name="Howarth C."/>
            <person name="Imamovic A."/>
            <person name="Larimer J."/>
            <person name="McCowen C."/>
            <person name="Montmayeur A."/>
            <person name="Murphy C."/>
            <person name="Neiman D."/>
            <person name="Pearson M."/>
            <person name="Priest M."/>
            <person name="Roberts A."/>
            <person name="Saif S."/>
            <person name="Shea T."/>
            <person name="Sisk P."/>
            <person name="Sykes S."/>
            <person name="Wortman J."/>
            <person name="Nusbaum C."/>
            <person name="Birren B."/>
        </authorList>
    </citation>
    <scope>NUCLEOTIDE SEQUENCE [LARGE SCALE GENOMIC DNA]</scope>
    <source>
        <strain evidence="2 3">YIT 11860</strain>
    </source>
</reference>
<dbReference type="Proteomes" id="UP000006044">
    <property type="component" value="Unassembled WGS sequence"/>
</dbReference>
<sequence length="148" mass="16738">MDERNLINGSLVSYLSWAADFISPIRWFLLAAFALVLADLKFGIEAARHRGETIRKSRAIRRSANKIIDYLCWILVATSFGEAFGTPFGIPILPALVLLVVYGCEINSCFNNYFEARGSKLRINIFKWLKNKSDIMVPSDDENDTTKT</sequence>
<feature type="transmembrane region" description="Helical" evidence="1">
    <location>
        <begin position="67"/>
        <end position="86"/>
    </location>
</feature>